<dbReference type="SMART" id="SM00382">
    <property type="entry name" value="AAA"/>
    <property type="match status" value="1"/>
</dbReference>
<dbReference type="InterPro" id="IPR017871">
    <property type="entry name" value="ABC_transporter-like_CS"/>
</dbReference>
<sequence length="1128" mass="122389">MAVKDTSVETSSQGESSKGRKSPPPQASVSETLRFVFECGLSTQLLFAVGAIAGVANGMVYPALAYLFSSSFSDISAASNDGLAQVRELAYTFMIVGTYALVASLIQGWCFEICAYRGCMNFRLKWFKALLRQDAAYFDVHDVAATANAVGPASNKFRRGLGRKFGEGIQFLCTGIFGLAYAFYSSWRVALVVLCVIPFVCASAMAVMTFNQGKGTRSAEAYSKAGSVAYTTVSSIRTVLSLNAIPSFIRQYEEATSEAQRMSTSMLFKIGLANGSMMGSFLCLYAILSLYGTALFYRDIDDTGCDPSAGVAGAVSCDSTGPEVFGSMLGVAFAAQGVSQFGNFSEAFTQARVAVYEALQTINRLPGAPEKKIFKPKDDALSMTTRSAKSNKSSEEVEQVLKAILPKYQIDSTATTGFKPESIAGSINVKDVHFNYPTRPGDPILNGMNVEIAAGQTVAFVGSSGGGKSTIVSLLERFYDPLSGVIELDGKDLKEYNVTHLRRMIGYVGQEPTLFATTIRGNIRYGNPDATDEQVEEAARMANAHDFISAFTDGYDTQVGDKGSQLSGGQKQRIAIARVLVGNPRILLLDEATSALDAESELVVQDALDSILQKKKITTIIIAHRLSTIRNADKIHVIQGGKVKPKLLILDEATSALDNESEAVVQAAIDKLMESRSQTVIVIAHRLSTIRNADTIAYIGNGKVLEQGSHDELISRPHGLYKRLFDSSRMKSNLTTLNGSKADGDTSTEVEEEINWESEIEKEQASAFDAARARRLASPDAFFIMIGSIGAVLAGGVFPAWGVIFSETIDLLFRRVEVCPDANGDVIDGFGSCQDYWKSVADEIQDGSFKVSVYWLCLLIGCLIGNILVFWGFGHASERLSKRVRDSAFTAIIRQDVAFFDKRSIGRVTSELQDDAARIQAFCGEPIRQLIVALSSVLTGVTISLVFMWQFALLAIGCVPVMGFATSIEMKTFLGEDIGNVNAADELNSPGGIVVETLLNIRTVSALCLENARYENYKQALLNAEPNHRRDAFMGGTMAGLSMFIQQWVNALQLWFGGYLLFTFPETYGFKDFLISNFAILFSLFGLGAAFQDAADTTEVKKSIGRIFYLLDRESKIDPLSTAGKKLD</sequence>
<gene>
    <name evidence="16" type="ORF">FisN_16Hh277</name>
</gene>
<dbReference type="InterPro" id="IPR027417">
    <property type="entry name" value="P-loop_NTPase"/>
</dbReference>
<dbReference type="GO" id="GO:0016887">
    <property type="term" value="F:ATP hydrolysis activity"/>
    <property type="evidence" value="ECO:0007669"/>
    <property type="project" value="InterPro"/>
</dbReference>
<dbReference type="GO" id="GO:0090374">
    <property type="term" value="P:oligopeptide export from mitochondrion"/>
    <property type="evidence" value="ECO:0007669"/>
    <property type="project" value="TreeGrafter"/>
</dbReference>
<evidence type="ECO:0000259" key="14">
    <source>
        <dbReference type="PROSITE" id="PS50893"/>
    </source>
</evidence>
<feature type="transmembrane region" description="Helical" evidence="13">
    <location>
        <begin position="1038"/>
        <end position="1061"/>
    </location>
</feature>
<dbReference type="Pfam" id="PF00005">
    <property type="entry name" value="ABC_tran"/>
    <property type="match status" value="1"/>
</dbReference>
<dbReference type="FunCoup" id="A0A1Z5KSK5">
    <property type="interactions" value="4"/>
</dbReference>
<comment type="similarity">
    <text evidence="2">Belongs to the ABC transporter superfamily. ABCB family. Multidrug resistance exporter (TC 3.A.1.201) subfamily.</text>
</comment>
<dbReference type="SUPFAM" id="SSF90123">
    <property type="entry name" value="ABC transporter transmembrane region"/>
    <property type="match status" value="2"/>
</dbReference>
<dbReference type="Gene3D" id="1.20.1560.10">
    <property type="entry name" value="ABC transporter type 1, transmembrane domain"/>
    <property type="match status" value="2"/>
</dbReference>
<feature type="transmembrane region" description="Helical" evidence="13">
    <location>
        <begin position="271"/>
        <end position="297"/>
    </location>
</feature>
<feature type="transmembrane region" description="Helical" evidence="13">
    <location>
        <begin position="190"/>
        <end position="210"/>
    </location>
</feature>
<keyword evidence="9 13" id="KW-1133">Transmembrane helix</keyword>
<name>A0A1Z5KSK5_FISSO</name>
<evidence type="ECO:0000313" key="16">
    <source>
        <dbReference type="EMBL" id="GAX29293.1"/>
    </source>
</evidence>
<dbReference type="CDD" id="cd18578">
    <property type="entry name" value="ABC_6TM_Pgp_ABCB1_D2_like"/>
    <property type="match status" value="1"/>
</dbReference>
<dbReference type="GO" id="GO:0015421">
    <property type="term" value="F:ABC-type oligopeptide transporter activity"/>
    <property type="evidence" value="ECO:0007669"/>
    <property type="project" value="TreeGrafter"/>
</dbReference>
<dbReference type="Proteomes" id="UP000198406">
    <property type="component" value="Unassembled WGS sequence"/>
</dbReference>
<dbReference type="InterPro" id="IPR003439">
    <property type="entry name" value="ABC_transporter-like_ATP-bd"/>
</dbReference>
<evidence type="ECO:0000256" key="9">
    <source>
        <dbReference type="ARBA" id="ARBA00022989"/>
    </source>
</evidence>
<dbReference type="CDD" id="cd18577">
    <property type="entry name" value="ABC_6TM_Pgp_ABCB1_D1_like"/>
    <property type="match status" value="1"/>
</dbReference>
<dbReference type="PANTHER" id="PTHR43394">
    <property type="entry name" value="ATP-DEPENDENT PERMEASE MDL1, MITOCHONDRIAL"/>
    <property type="match status" value="1"/>
</dbReference>
<feature type="domain" description="ABC transporter" evidence="14">
    <location>
        <begin position="427"/>
        <end position="665"/>
    </location>
</feature>
<keyword evidence="11" id="KW-0325">Glycoprotein</keyword>
<feature type="domain" description="ABC transmembrane type-1" evidence="15">
    <location>
        <begin position="48"/>
        <end position="350"/>
    </location>
</feature>
<dbReference type="GO" id="GO:0005524">
    <property type="term" value="F:ATP binding"/>
    <property type="evidence" value="ECO:0007669"/>
    <property type="project" value="UniProtKB-KW"/>
</dbReference>
<reference evidence="16 17" key="1">
    <citation type="journal article" date="2015" name="Plant Cell">
        <title>Oil accumulation by the oleaginous diatom Fistulifera solaris as revealed by the genome and transcriptome.</title>
        <authorList>
            <person name="Tanaka T."/>
            <person name="Maeda Y."/>
            <person name="Veluchamy A."/>
            <person name="Tanaka M."/>
            <person name="Abida H."/>
            <person name="Marechal E."/>
            <person name="Bowler C."/>
            <person name="Muto M."/>
            <person name="Sunaga Y."/>
            <person name="Tanaka M."/>
            <person name="Yoshino T."/>
            <person name="Taniguchi T."/>
            <person name="Fukuda Y."/>
            <person name="Nemoto M."/>
            <person name="Matsumoto M."/>
            <person name="Wong P.S."/>
            <person name="Aburatani S."/>
            <person name="Fujibuchi W."/>
        </authorList>
    </citation>
    <scope>NUCLEOTIDE SEQUENCE [LARGE SCALE GENOMIC DNA]</scope>
    <source>
        <strain evidence="16 17">JPCC DA0580</strain>
    </source>
</reference>
<keyword evidence="8" id="KW-1278">Translocase</keyword>
<evidence type="ECO:0000256" key="6">
    <source>
        <dbReference type="ARBA" id="ARBA00022741"/>
    </source>
</evidence>
<keyword evidence="6" id="KW-0547">Nucleotide-binding</keyword>
<dbReference type="AlphaFoldDB" id="A0A1Z5KSK5"/>
<protein>
    <submittedName>
        <fullName evidence="16">ATP-binding cassette, subfamily B (MDR/TAP), member 1</fullName>
        <ecNumber evidence="16">3.6.3.44</ecNumber>
    </submittedName>
</protein>
<evidence type="ECO:0000256" key="3">
    <source>
        <dbReference type="ARBA" id="ARBA00022448"/>
    </source>
</evidence>
<feature type="transmembrane region" description="Helical" evidence="13">
    <location>
        <begin position="89"/>
        <end position="115"/>
    </location>
</feature>
<dbReference type="EC" id="3.6.3.44" evidence="16"/>
<dbReference type="EMBL" id="BDSP01000289">
    <property type="protein sequence ID" value="GAX29293.1"/>
    <property type="molecule type" value="Genomic_DNA"/>
</dbReference>
<feature type="domain" description="ABC transmembrane type-1" evidence="15">
    <location>
        <begin position="824"/>
        <end position="1099"/>
    </location>
</feature>
<comment type="subcellular location">
    <subcellularLocation>
        <location evidence="1">Membrane</location>
        <topology evidence="1">Multi-pass membrane protein</topology>
    </subcellularLocation>
</comment>
<evidence type="ECO:0000256" key="13">
    <source>
        <dbReference type="SAM" id="Phobius"/>
    </source>
</evidence>
<dbReference type="CDD" id="cd03249">
    <property type="entry name" value="ABC_MTABC3_MDL1_MDL2"/>
    <property type="match status" value="1"/>
</dbReference>
<evidence type="ECO:0000256" key="8">
    <source>
        <dbReference type="ARBA" id="ARBA00022967"/>
    </source>
</evidence>
<evidence type="ECO:0000256" key="1">
    <source>
        <dbReference type="ARBA" id="ARBA00004141"/>
    </source>
</evidence>
<keyword evidence="5" id="KW-0677">Repeat</keyword>
<keyword evidence="4 13" id="KW-0812">Transmembrane</keyword>
<dbReference type="InParanoid" id="A0A1Z5KSK5"/>
<dbReference type="PROSITE" id="PS50893">
    <property type="entry name" value="ABC_TRANSPORTER_2"/>
    <property type="match status" value="1"/>
</dbReference>
<keyword evidence="7 16" id="KW-0067">ATP-binding</keyword>
<proteinExistence type="inferred from homology"/>
<dbReference type="InterPro" id="IPR011527">
    <property type="entry name" value="ABC1_TM_dom"/>
</dbReference>
<evidence type="ECO:0000256" key="5">
    <source>
        <dbReference type="ARBA" id="ARBA00022737"/>
    </source>
</evidence>
<keyword evidence="16" id="KW-0378">Hydrolase</keyword>
<evidence type="ECO:0000256" key="11">
    <source>
        <dbReference type="ARBA" id="ARBA00023180"/>
    </source>
</evidence>
<evidence type="ECO:0000313" key="17">
    <source>
        <dbReference type="Proteomes" id="UP000198406"/>
    </source>
</evidence>
<feature type="transmembrane region" description="Helical" evidence="13">
    <location>
        <begin position="943"/>
        <end position="965"/>
    </location>
</feature>
<evidence type="ECO:0000256" key="2">
    <source>
        <dbReference type="ARBA" id="ARBA00007577"/>
    </source>
</evidence>
<dbReference type="PROSITE" id="PS50929">
    <property type="entry name" value="ABC_TM1F"/>
    <property type="match status" value="2"/>
</dbReference>
<dbReference type="FunFam" id="3.40.50.300:FF:000479">
    <property type="entry name" value="Multidrug resistance protein 1A"/>
    <property type="match status" value="1"/>
</dbReference>
<feature type="region of interest" description="Disordered" evidence="12">
    <location>
        <begin position="1"/>
        <end position="27"/>
    </location>
</feature>
<dbReference type="OrthoDB" id="6500128at2759"/>
<dbReference type="PROSITE" id="PS00211">
    <property type="entry name" value="ABC_TRANSPORTER_1"/>
    <property type="match status" value="1"/>
</dbReference>
<dbReference type="PANTHER" id="PTHR43394:SF11">
    <property type="entry name" value="ATP-BINDING CASSETTE TRANSPORTER"/>
    <property type="match status" value="1"/>
</dbReference>
<feature type="transmembrane region" description="Helical" evidence="13">
    <location>
        <begin position="853"/>
        <end position="873"/>
    </location>
</feature>
<evidence type="ECO:0000256" key="7">
    <source>
        <dbReference type="ARBA" id="ARBA00022840"/>
    </source>
</evidence>
<evidence type="ECO:0000256" key="4">
    <source>
        <dbReference type="ARBA" id="ARBA00022692"/>
    </source>
</evidence>
<dbReference type="Pfam" id="PF00664">
    <property type="entry name" value="ABC_membrane"/>
    <property type="match status" value="2"/>
</dbReference>
<feature type="transmembrane region" description="Helical" evidence="13">
    <location>
        <begin position="1073"/>
        <end position="1091"/>
    </location>
</feature>
<keyword evidence="3" id="KW-0813">Transport</keyword>
<evidence type="ECO:0000256" key="10">
    <source>
        <dbReference type="ARBA" id="ARBA00023136"/>
    </source>
</evidence>
<dbReference type="InterPro" id="IPR039421">
    <property type="entry name" value="Type_1_exporter"/>
</dbReference>
<feature type="transmembrane region" description="Helical" evidence="13">
    <location>
        <begin position="45"/>
        <end position="69"/>
    </location>
</feature>
<dbReference type="InterPro" id="IPR003593">
    <property type="entry name" value="AAA+_ATPase"/>
</dbReference>
<dbReference type="Gene3D" id="3.40.50.300">
    <property type="entry name" value="P-loop containing nucleotide triphosphate hydrolases"/>
    <property type="match status" value="2"/>
</dbReference>
<dbReference type="InterPro" id="IPR036640">
    <property type="entry name" value="ABC1_TM_sf"/>
</dbReference>
<feature type="transmembrane region" description="Helical" evidence="13">
    <location>
        <begin position="165"/>
        <end position="184"/>
    </location>
</feature>
<keyword evidence="17" id="KW-1185">Reference proteome</keyword>
<dbReference type="SUPFAM" id="SSF52540">
    <property type="entry name" value="P-loop containing nucleoside triphosphate hydrolases"/>
    <property type="match status" value="2"/>
</dbReference>
<accession>A0A1Z5KSK5</accession>
<comment type="caution">
    <text evidence="16">The sequence shown here is derived from an EMBL/GenBank/DDBJ whole genome shotgun (WGS) entry which is preliminary data.</text>
</comment>
<keyword evidence="10 13" id="KW-0472">Membrane</keyword>
<evidence type="ECO:0000259" key="15">
    <source>
        <dbReference type="PROSITE" id="PS50929"/>
    </source>
</evidence>
<dbReference type="GO" id="GO:0005743">
    <property type="term" value="C:mitochondrial inner membrane"/>
    <property type="evidence" value="ECO:0007669"/>
    <property type="project" value="TreeGrafter"/>
</dbReference>
<evidence type="ECO:0000256" key="12">
    <source>
        <dbReference type="SAM" id="MobiDB-lite"/>
    </source>
</evidence>
<feature type="transmembrane region" description="Helical" evidence="13">
    <location>
        <begin position="782"/>
        <end position="805"/>
    </location>
</feature>
<organism evidence="16 17">
    <name type="scientific">Fistulifera solaris</name>
    <name type="common">Oleaginous diatom</name>
    <dbReference type="NCBI Taxonomy" id="1519565"/>
    <lineage>
        <taxon>Eukaryota</taxon>
        <taxon>Sar</taxon>
        <taxon>Stramenopiles</taxon>
        <taxon>Ochrophyta</taxon>
        <taxon>Bacillariophyta</taxon>
        <taxon>Bacillariophyceae</taxon>
        <taxon>Bacillariophycidae</taxon>
        <taxon>Naviculales</taxon>
        <taxon>Naviculaceae</taxon>
        <taxon>Fistulifera</taxon>
    </lineage>
</organism>